<evidence type="ECO:0000256" key="1">
    <source>
        <dbReference type="SAM" id="Phobius"/>
    </source>
</evidence>
<evidence type="ECO:0000313" key="4">
    <source>
        <dbReference type="Proteomes" id="UP001306950"/>
    </source>
</evidence>
<dbReference type="RefSeq" id="WP_331848775.1">
    <property type="nucleotide sequence ID" value="NZ_JAZHPZ010000016.1"/>
</dbReference>
<organism evidence="3 4">
    <name type="scientific">Paenibacillus haidiansis</name>
    <dbReference type="NCBI Taxonomy" id="1574488"/>
    <lineage>
        <taxon>Bacteria</taxon>
        <taxon>Bacillati</taxon>
        <taxon>Bacillota</taxon>
        <taxon>Bacilli</taxon>
        <taxon>Bacillales</taxon>
        <taxon>Paenibacillaceae</taxon>
        <taxon>Paenibacillus</taxon>
    </lineage>
</organism>
<feature type="transmembrane region" description="Helical" evidence="1">
    <location>
        <begin position="83"/>
        <end position="112"/>
    </location>
</feature>
<gene>
    <name evidence="3" type="ORF">V3851_22505</name>
</gene>
<dbReference type="InterPro" id="IPR025241">
    <property type="entry name" value="DUF4190"/>
</dbReference>
<dbReference type="EMBL" id="JAZHPZ010000016">
    <property type="protein sequence ID" value="MEF2968597.1"/>
    <property type="molecule type" value="Genomic_DNA"/>
</dbReference>
<keyword evidence="1" id="KW-0472">Membrane</keyword>
<proteinExistence type="predicted"/>
<keyword evidence="1" id="KW-0812">Transmembrane</keyword>
<keyword evidence="1" id="KW-1133">Transmembrane helix</keyword>
<keyword evidence="4" id="KW-1185">Reference proteome</keyword>
<dbReference type="Proteomes" id="UP001306950">
    <property type="component" value="Unassembled WGS sequence"/>
</dbReference>
<dbReference type="Pfam" id="PF13828">
    <property type="entry name" value="DUF4190"/>
    <property type="match status" value="1"/>
</dbReference>
<evidence type="ECO:0000313" key="3">
    <source>
        <dbReference type="EMBL" id="MEF2968597.1"/>
    </source>
</evidence>
<comment type="caution">
    <text evidence="3">The sequence shown here is derived from an EMBL/GenBank/DDBJ whole genome shotgun (WGS) entry which is preliminary data.</text>
</comment>
<reference evidence="3 4" key="1">
    <citation type="submission" date="2024-02" db="EMBL/GenBank/DDBJ databases">
        <title>A nitrogen-fixing paenibacillus bacterium.</title>
        <authorList>
            <person name="Zhang W.L."/>
            <person name="Chen S.F."/>
        </authorList>
    </citation>
    <scope>NUCLEOTIDE SEQUENCE [LARGE SCALE GENOMIC DNA]</scope>
    <source>
        <strain evidence="3 4">M1</strain>
    </source>
</reference>
<accession>A0ABU7W0C6</accession>
<evidence type="ECO:0000259" key="2">
    <source>
        <dbReference type="Pfam" id="PF13828"/>
    </source>
</evidence>
<protein>
    <submittedName>
        <fullName evidence="3">DUF4190 domain-containing protein</fullName>
    </submittedName>
</protein>
<feature type="transmembrane region" description="Helical" evidence="1">
    <location>
        <begin position="50"/>
        <end position="71"/>
    </location>
</feature>
<feature type="domain" description="DUF4190" evidence="2">
    <location>
        <begin position="49"/>
        <end position="101"/>
    </location>
</feature>
<sequence>MDNNYKEEQYGFSPLTESYVPPQAKTSGKAIASLILGIISLITLPLGGSIVLGIIGFISGIVAIVFSSLSFKEIKRGQVRGRGMAIAGLVCGIFSTALNVLAFVISFVIAFVNAKNNM</sequence>
<name>A0ABU7W0C6_9BACL</name>